<dbReference type="PANTHER" id="PTHR43220:SF18">
    <property type="entry name" value="TRANSMEMBRANE PROTEIN 41B"/>
    <property type="match status" value="1"/>
</dbReference>
<proteinExistence type="inferred from homology"/>
<organism evidence="9 10">
    <name type="scientific">Dioszegia hungarica</name>
    <dbReference type="NCBI Taxonomy" id="4972"/>
    <lineage>
        <taxon>Eukaryota</taxon>
        <taxon>Fungi</taxon>
        <taxon>Dikarya</taxon>
        <taxon>Basidiomycota</taxon>
        <taxon>Agaricomycotina</taxon>
        <taxon>Tremellomycetes</taxon>
        <taxon>Tremellales</taxon>
        <taxon>Bulleribasidiaceae</taxon>
        <taxon>Dioszegia</taxon>
    </lineage>
</organism>
<dbReference type="GO" id="GO:0000045">
    <property type="term" value="P:autophagosome assembly"/>
    <property type="evidence" value="ECO:0007669"/>
    <property type="project" value="TreeGrafter"/>
</dbReference>
<feature type="transmembrane region" description="Helical" evidence="7">
    <location>
        <begin position="349"/>
        <end position="366"/>
    </location>
</feature>
<dbReference type="AlphaFoldDB" id="A0AA38LR75"/>
<feature type="region of interest" description="Disordered" evidence="6">
    <location>
        <begin position="18"/>
        <end position="110"/>
    </location>
</feature>
<comment type="similarity">
    <text evidence="5">Belongs to the TMEM41 family.</text>
</comment>
<comment type="subcellular location">
    <subcellularLocation>
        <location evidence="1">Membrane</location>
        <topology evidence="1">Multi-pass membrane protein</topology>
    </subcellularLocation>
</comment>
<reference evidence="9" key="1">
    <citation type="journal article" date="2022" name="G3 (Bethesda)">
        <title>High quality genome of the basidiomycete yeast Dioszegia hungarica PDD-24b-2 isolated from cloud water.</title>
        <authorList>
            <person name="Jarrige D."/>
            <person name="Haridas S."/>
            <person name="Bleykasten-Grosshans C."/>
            <person name="Joly M."/>
            <person name="Nadalig T."/>
            <person name="Sancelme M."/>
            <person name="Vuilleumier S."/>
            <person name="Grigoriev I.V."/>
            <person name="Amato P."/>
            <person name="Bringel F."/>
        </authorList>
    </citation>
    <scope>NUCLEOTIDE SEQUENCE</scope>
    <source>
        <strain evidence="9">PDD-24b-2</strain>
    </source>
</reference>
<evidence type="ECO:0000256" key="4">
    <source>
        <dbReference type="ARBA" id="ARBA00023136"/>
    </source>
</evidence>
<protein>
    <recommendedName>
        <fullName evidence="8">VTT domain-containing protein</fullName>
    </recommendedName>
</protein>
<dbReference type="RefSeq" id="XP_052943884.1">
    <property type="nucleotide sequence ID" value="XM_053085800.1"/>
</dbReference>
<evidence type="ECO:0000256" key="5">
    <source>
        <dbReference type="ARBA" id="ARBA00025797"/>
    </source>
</evidence>
<name>A0AA38LR75_9TREE</name>
<dbReference type="PANTHER" id="PTHR43220">
    <property type="match status" value="1"/>
</dbReference>
<accession>A0AA38LR75</accession>
<dbReference type="InterPro" id="IPR032816">
    <property type="entry name" value="VTT_dom"/>
</dbReference>
<evidence type="ECO:0000313" key="10">
    <source>
        <dbReference type="Proteomes" id="UP001164286"/>
    </source>
</evidence>
<keyword evidence="3 7" id="KW-1133">Transmembrane helix</keyword>
<evidence type="ECO:0000259" key="8">
    <source>
        <dbReference type="Pfam" id="PF09335"/>
    </source>
</evidence>
<evidence type="ECO:0000313" key="9">
    <source>
        <dbReference type="EMBL" id="KAI9634107.1"/>
    </source>
</evidence>
<feature type="domain" description="VTT" evidence="8">
    <location>
        <begin position="203"/>
        <end position="331"/>
    </location>
</feature>
<sequence length="494" mass="52429">MAHPTRPAADAQACIGRAATAASGSTSQPSSYGSTAPSLLADSGGASPAALSFSSDPITPPSAGQRRGTIPAHLQGWKRETVSRRSSMESDISLAEEGEASPLLAEGGGGEEEAEKWYQGPLFTAGVKLGLLFLAFAAVVAGTFYYGMPAVDPEDRPVLKLPRSFADLQALNSLFQKYKQEYPYRLLAGGAVSYLFVQTFSLPGSMYISILFGAAYGLLWGLFLSCLCDSLGSVLCYTVSSLLAPPLLSIPFYRAKVETWRIKIMGDPNSNKAVSWHDVFTFLLILRISPFPPHWVCNCVAPHLGIGVGLFWVAAFFGIIPISVIHVTIGSSLDSMTSAADFHILSARNVFGLVAVVVAVLIPVGLKRVFKQDLGDLDNAEAILAAQQIEDVQIVVPAVHTYGAVGADADQTMGRRYVAVDSGMDLAGPSEGDEDLYAAPVRGKGKGKVVEIFPNITEEAEEDSGAGRTVAVEKVRTEVKGYGATDVYTPRVAL</sequence>
<feature type="compositionally biased region" description="Basic and acidic residues" evidence="6">
    <location>
        <begin position="77"/>
        <end position="88"/>
    </location>
</feature>
<feature type="transmembrane region" description="Helical" evidence="7">
    <location>
        <begin position="129"/>
        <end position="148"/>
    </location>
</feature>
<evidence type="ECO:0000256" key="6">
    <source>
        <dbReference type="SAM" id="MobiDB-lite"/>
    </source>
</evidence>
<feature type="transmembrane region" description="Helical" evidence="7">
    <location>
        <begin position="234"/>
        <end position="253"/>
    </location>
</feature>
<feature type="compositionally biased region" description="Low complexity" evidence="6">
    <location>
        <begin position="18"/>
        <end position="36"/>
    </location>
</feature>
<dbReference type="InterPro" id="IPR045014">
    <property type="entry name" value="TM41A/B"/>
</dbReference>
<dbReference type="Pfam" id="PF09335">
    <property type="entry name" value="VTT_dom"/>
    <property type="match status" value="1"/>
</dbReference>
<keyword evidence="2 7" id="KW-0812">Transmembrane</keyword>
<evidence type="ECO:0000256" key="7">
    <source>
        <dbReference type="SAM" id="Phobius"/>
    </source>
</evidence>
<feature type="transmembrane region" description="Helical" evidence="7">
    <location>
        <begin position="206"/>
        <end position="227"/>
    </location>
</feature>
<feature type="transmembrane region" description="Helical" evidence="7">
    <location>
        <begin position="304"/>
        <end position="329"/>
    </location>
</feature>
<keyword evidence="10" id="KW-1185">Reference proteome</keyword>
<keyword evidence="4 7" id="KW-0472">Membrane</keyword>
<feature type="transmembrane region" description="Helical" evidence="7">
    <location>
        <begin position="273"/>
        <end position="292"/>
    </location>
</feature>
<dbReference type="Proteomes" id="UP001164286">
    <property type="component" value="Unassembled WGS sequence"/>
</dbReference>
<dbReference type="EMBL" id="JAKWFO010000008">
    <property type="protein sequence ID" value="KAI9634107.1"/>
    <property type="molecule type" value="Genomic_DNA"/>
</dbReference>
<comment type="caution">
    <text evidence="9">The sequence shown here is derived from an EMBL/GenBank/DDBJ whole genome shotgun (WGS) entry which is preliminary data.</text>
</comment>
<evidence type="ECO:0000256" key="3">
    <source>
        <dbReference type="ARBA" id="ARBA00022989"/>
    </source>
</evidence>
<evidence type="ECO:0000256" key="2">
    <source>
        <dbReference type="ARBA" id="ARBA00022692"/>
    </source>
</evidence>
<gene>
    <name evidence="9" type="ORF">MKK02DRAFT_17507</name>
</gene>
<dbReference type="GO" id="GO:0005789">
    <property type="term" value="C:endoplasmic reticulum membrane"/>
    <property type="evidence" value="ECO:0007669"/>
    <property type="project" value="TreeGrafter"/>
</dbReference>
<dbReference type="GeneID" id="77725001"/>
<evidence type="ECO:0000256" key="1">
    <source>
        <dbReference type="ARBA" id="ARBA00004141"/>
    </source>
</evidence>